<proteinExistence type="predicted"/>
<protein>
    <submittedName>
        <fullName evidence="1">Uncharacterized protein</fullName>
    </submittedName>
</protein>
<gene>
    <name evidence="1" type="ORF">R54876_GBNLAHCA_00704</name>
</gene>
<reference evidence="1 2" key="1">
    <citation type="submission" date="2024-01" db="EMBL/GenBank/DDBJ databases">
        <authorList>
            <person name="Botero Cardona J."/>
        </authorList>
    </citation>
    <scope>NUCLEOTIDE SEQUENCE [LARGE SCALE GENOMIC DNA]</scope>
    <source>
        <strain evidence="1 2">LMG 33000</strain>
    </source>
</reference>
<organism evidence="1 2">
    <name type="scientific">Eupransor demetentiae</name>
    <dbReference type="NCBI Taxonomy" id="3109584"/>
    <lineage>
        <taxon>Bacteria</taxon>
        <taxon>Bacillati</taxon>
        <taxon>Bacillota</taxon>
        <taxon>Bacilli</taxon>
        <taxon>Lactobacillales</taxon>
        <taxon>Lactobacillaceae</taxon>
        <taxon>Eupransor</taxon>
    </lineage>
</organism>
<dbReference type="EMBL" id="CAWVOH010000001">
    <property type="protein sequence ID" value="CAK8054143.1"/>
    <property type="molecule type" value="Genomic_DNA"/>
</dbReference>
<name>A0ABP0EPE6_9LACO</name>
<evidence type="ECO:0000313" key="2">
    <source>
        <dbReference type="Proteomes" id="UP001314241"/>
    </source>
</evidence>
<keyword evidence="2" id="KW-1185">Reference proteome</keyword>
<evidence type="ECO:0000313" key="1">
    <source>
        <dbReference type="EMBL" id="CAK8054143.1"/>
    </source>
</evidence>
<dbReference type="Proteomes" id="UP001314241">
    <property type="component" value="Unassembled WGS sequence"/>
</dbReference>
<sequence length="60" mass="7098">MYVIKYVKGYQMIALENGQTVWTSSNVWQQVTDVLMLVNRRNKHADGKRLYGFREVVAYE</sequence>
<accession>A0ABP0EPE6</accession>
<comment type="caution">
    <text evidence="1">The sequence shown here is derived from an EMBL/GenBank/DDBJ whole genome shotgun (WGS) entry which is preliminary data.</text>
</comment>